<evidence type="ECO:0000256" key="8">
    <source>
        <dbReference type="ARBA" id="ARBA00012016"/>
    </source>
</evidence>
<feature type="active site" description="GMP-histidine intermediate" evidence="18">
    <location>
        <position position="52"/>
    </location>
</feature>
<reference evidence="20 21" key="1">
    <citation type="journal article" date="2016" name="PLoS ONE">
        <title>Plasmid Characterization and Chromosome Analysis of Two netF+ Clostridium perfringens Isolates Associated with Foal and Canine Necrotizing Enteritis.</title>
        <authorList>
            <person name="Mehdizadeh Gohari I."/>
            <person name="Kropinski A.M."/>
            <person name="Weese S.J."/>
            <person name="Parreira V.R."/>
            <person name="Whitehead A.E."/>
            <person name="Boerlin P."/>
            <person name="Prescott J.F."/>
        </authorList>
    </citation>
    <scope>NUCLEOTIDE SEQUENCE [LARGE SCALE GENOMIC DNA]</scope>
    <source>
        <strain evidence="20 21">JP838</strain>
    </source>
</reference>
<sequence>MIVLIIGGAKSSKSSYAEFYSSNLSKKGKGELYYLATMNPYDLEDLKRIENHLKNREKYDFKTIEKHRNLNEIFHKLSKEDTVLLDSLTSLVTNEMFVGKEFNESVHSNILKDIKSLGTKVSNLVIVSDYVFSDGIKYDSYTESFKRELGKINCELASFSDVVIEASFGNLIFHKGEEVLEDENFL</sequence>
<evidence type="ECO:0000256" key="13">
    <source>
        <dbReference type="ARBA" id="ARBA00022777"/>
    </source>
</evidence>
<evidence type="ECO:0000256" key="11">
    <source>
        <dbReference type="ARBA" id="ARBA00022679"/>
    </source>
</evidence>
<evidence type="ECO:0000256" key="1">
    <source>
        <dbReference type="ARBA" id="ARBA00000312"/>
    </source>
</evidence>
<keyword evidence="14" id="KW-0067">ATP-binding</keyword>
<dbReference type="PANTHER" id="PTHR34848:SF1">
    <property type="entry name" value="BIFUNCTIONAL ADENOSYLCOBALAMIN BIOSYNTHESIS PROTEIN COBU"/>
    <property type="match status" value="1"/>
</dbReference>
<evidence type="ECO:0000256" key="2">
    <source>
        <dbReference type="ARBA" id="ARBA00000711"/>
    </source>
</evidence>
<feature type="binding site" evidence="19">
    <location>
        <begin position="7"/>
        <end position="14"/>
    </location>
    <ligand>
        <name>GTP</name>
        <dbReference type="ChEBI" id="CHEBI:37565"/>
    </ligand>
</feature>
<feature type="binding site" evidence="19">
    <location>
        <position position="86"/>
    </location>
    <ligand>
        <name>GTP</name>
        <dbReference type="ChEBI" id="CHEBI:37565"/>
    </ligand>
</feature>
<protein>
    <recommendedName>
        <fullName evidence="16">Adenosylcobinamide kinase</fullName>
        <ecNumber evidence="8">2.7.1.156</ecNumber>
        <ecNumber evidence="9">2.7.7.62</ecNumber>
    </recommendedName>
    <alternativeName>
        <fullName evidence="17">Adenosylcobinamide-phosphate guanylyltransferase</fullName>
    </alternativeName>
</protein>
<comment type="pathway">
    <text evidence="5">Cofactor biosynthesis; adenosylcobalamin biosynthesis; adenosylcobalamin from cob(II)yrinate a,c-diamide: step 6/7.</text>
</comment>
<organism evidence="20 21">
    <name type="scientific">Clostridium perfringens</name>
    <dbReference type="NCBI Taxonomy" id="1502"/>
    <lineage>
        <taxon>Bacteria</taxon>
        <taxon>Bacillati</taxon>
        <taxon>Bacillota</taxon>
        <taxon>Clostridia</taxon>
        <taxon>Eubacteriales</taxon>
        <taxon>Clostridiaceae</taxon>
        <taxon>Clostridium</taxon>
    </lineage>
</organism>
<comment type="catalytic activity">
    <reaction evidence="1">
        <text>adenosylcob(III)inamide + ATP = adenosylcob(III)inamide phosphate + ADP + H(+)</text>
        <dbReference type="Rhea" id="RHEA:15769"/>
        <dbReference type="ChEBI" id="CHEBI:2480"/>
        <dbReference type="ChEBI" id="CHEBI:15378"/>
        <dbReference type="ChEBI" id="CHEBI:30616"/>
        <dbReference type="ChEBI" id="CHEBI:58502"/>
        <dbReference type="ChEBI" id="CHEBI:456216"/>
        <dbReference type="EC" id="2.7.1.156"/>
    </reaction>
</comment>
<keyword evidence="15 19" id="KW-0342">GTP-binding</keyword>
<proteinExistence type="inferred from homology"/>
<dbReference type="Gene3D" id="3.40.50.300">
    <property type="entry name" value="P-loop containing nucleotide triphosphate hydrolases"/>
    <property type="match status" value="1"/>
</dbReference>
<comment type="function">
    <text evidence="4">Catalyzes ATP-dependent phosphorylation of adenosylcobinamide and addition of GMP to adenosylcobinamide phosphate.</text>
</comment>
<evidence type="ECO:0000256" key="12">
    <source>
        <dbReference type="ARBA" id="ARBA00022741"/>
    </source>
</evidence>
<gene>
    <name evidence="20" type="ORF">JFP838_07325</name>
</gene>
<dbReference type="UniPathway" id="UPA00148">
    <property type="reaction ID" value="UER00236"/>
</dbReference>
<dbReference type="EC" id="2.7.7.62" evidence="9"/>
<dbReference type="EMBL" id="CP010994">
    <property type="protein sequence ID" value="AMN35566.1"/>
    <property type="molecule type" value="Genomic_DNA"/>
</dbReference>
<feature type="binding site" evidence="19">
    <location>
        <position position="65"/>
    </location>
    <ligand>
        <name>GTP</name>
        <dbReference type="ChEBI" id="CHEBI:37565"/>
    </ligand>
</feature>
<comment type="similarity">
    <text evidence="7">Belongs to the CobU/CobP family.</text>
</comment>
<keyword evidence="10" id="KW-0169">Cobalamin biosynthesis</keyword>
<dbReference type="PIRSF" id="PIRSF006135">
    <property type="entry name" value="CobU"/>
    <property type="match status" value="1"/>
</dbReference>
<dbReference type="PATRIC" id="fig|1502.177.peg.1498"/>
<evidence type="ECO:0000256" key="6">
    <source>
        <dbReference type="ARBA" id="ARBA00005159"/>
    </source>
</evidence>
<dbReference type="RefSeq" id="WP_061427781.1">
    <property type="nucleotide sequence ID" value="NZ_CATNZO010000001.1"/>
</dbReference>
<accession>A0A127EHY7</accession>
<evidence type="ECO:0000256" key="10">
    <source>
        <dbReference type="ARBA" id="ARBA00022573"/>
    </source>
</evidence>
<dbReference type="OrthoDB" id="9799422at2"/>
<dbReference type="InterPro" id="IPR003203">
    <property type="entry name" value="CobU/CobP"/>
</dbReference>
<keyword evidence="13" id="KW-0418">Kinase</keyword>
<evidence type="ECO:0000256" key="4">
    <source>
        <dbReference type="ARBA" id="ARBA00003889"/>
    </source>
</evidence>
<name>A0A127EHY7_CLOPF</name>
<comment type="catalytic activity">
    <reaction evidence="3">
        <text>adenosylcob(III)inamide + GTP = adenosylcob(III)inamide phosphate + GDP + H(+)</text>
        <dbReference type="Rhea" id="RHEA:15765"/>
        <dbReference type="ChEBI" id="CHEBI:2480"/>
        <dbReference type="ChEBI" id="CHEBI:15378"/>
        <dbReference type="ChEBI" id="CHEBI:37565"/>
        <dbReference type="ChEBI" id="CHEBI:58189"/>
        <dbReference type="ChEBI" id="CHEBI:58502"/>
        <dbReference type="EC" id="2.7.1.156"/>
    </reaction>
</comment>
<evidence type="ECO:0000256" key="18">
    <source>
        <dbReference type="PIRSR" id="PIRSR006135-1"/>
    </source>
</evidence>
<dbReference type="Proteomes" id="UP000070260">
    <property type="component" value="Chromosome"/>
</dbReference>
<dbReference type="GO" id="GO:0005525">
    <property type="term" value="F:GTP binding"/>
    <property type="evidence" value="ECO:0007669"/>
    <property type="project" value="UniProtKB-KW"/>
</dbReference>
<evidence type="ECO:0000256" key="5">
    <source>
        <dbReference type="ARBA" id="ARBA00004692"/>
    </source>
</evidence>
<dbReference type="AlphaFoldDB" id="A0A127EHY7"/>
<evidence type="ECO:0000256" key="19">
    <source>
        <dbReference type="PIRSR" id="PIRSR006135-2"/>
    </source>
</evidence>
<evidence type="ECO:0000256" key="3">
    <source>
        <dbReference type="ARBA" id="ARBA00001522"/>
    </source>
</evidence>
<comment type="pathway">
    <text evidence="6">Cofactor biosynthesis; adenosylcobalamin biosynthesis; adenosylcobalamin from cob(II)yrinate a,c-diamide: step 5/7.</text>
</comment>
<keyword evidence="12 19" id="KW-0547">Nucleotide-binding</keyword>
<comment type="catalytic activity">
    <reaction evidence="2">
        <text>adenosylcob(III)inamide phosphate + GTP + H(+) = adenosylcob(III)inamide-GDP + diphosphate</text>
        <dbReference type="Rhea" id="RHEA:22712"/>
        <dbReference type="ChEBI" id="CHEBI:15378"/>
        <dbReference type="ChEBI" id="CHEBI:33019"/>
        <dbReference type="ChEBI" id="CHEBI:37565"/>
        <dbReference type="ChEBI" id="CHEBI:58502"/>
        <dbReference type="ChEBI" id="CHEBI:60487"/>
        <dbReference type="EC" id="2.7.7.62"/>
    </reaction>
</comment>
<evidence type="ECO:0000313" key="21">
    <source>
        <dbReference type="Proteomes" id="UP000070260"/>
    </source>
</evidence>
<dbReference type="GO" id="GO:0043752">
    <property type="term" value="F:adenosylcobinamide kinase activity"/>
    <property type="evidence" value="ECO:0007669"/>
    <property type="project" value="UniProtKB-EC"/>
</dbReference>
<dbReference type="GO" id="GO:0005524">
    <property type="term" value="F:ATP binding"/>
    <property type="evidence" value="ECO:0007669"/>
    <property type="project" value="UniProtKB-KW"/>
</dbReference>
<dbReference type="GO" id="GO:0008820">
    <property type="term" value="F:cobinamide phosphate guanylyltransferase activity"/>
    <property type="evidence" value="ECO:0007669"/>
    <property type="project" value="UniProtKB-EC"/>
</dbReference>
<evidence type="ECO:0000313" key="20">
    <source>
        <dbReference type="EMBL" id="AMN35566.1"/>
    </source>
</evidence>
<evidence type="ECO:0000256" key="15">
    <source>
        <dbReference type="ARBA" id="ARBA00023134"/>
    </source>
</evidence>
<dbReference type="EC" id="2.7.1.156" evidence="8"/>
<evidence type="ECO:0000256" key="7">
    <source>
        <dbReference type="ARBA" id="ARBA00007490"/>
    </source>
</evidence>
<evidence type="ECO:0000256" key="16">
    <source>
        <dbReference type="ARBA" id="ARBA00029570"/>
    </source>
</evidence>
<evidence type="ECO:0000256" key="9">
    <source>
        <dbReference type="ARBA" id="ARBA00012523"/>
    </source>
</evidence>
<dbReference type="PANTHER" id="PTHR34848">
    <property type="match status" value="1"/>
</dbReference>
<dbReference type="GO" id="GO:0009236">
    <property type="term" value="P:cobalamin biosynthetic process"/>
    <property type="evidence" value="ECO:0007669"/>
    <property type="project" value="UniProtKB-UniPathway"/>
</dbReference>
<dbReference type="SUPFAM" id="SSF52540">
    <property type="entry name" value="P-loop containing nucleoside triphosphate hydrolases"/>
    <property type="match status" value="1"/>
</dbReference>
<evidence type="ECO:0000256" key="17">
    <source>
        <dbReference type="ARBA" id="ARBA00030571"/>
    </source>
</evidence>
<dbReference type="Pfam" id="PF02283">
    <property type="entry name" value="CobU"/>
    <property type="match status" value="1"/>
</dbReference>
<keyword evidence="11" id="KW-0808">Transferase</keyword>
<dbReference type="InterPro" id="IPR027417">
    <property type="entry name" value="P-loop_NTPase"/>
</dbReference>
<evidence type="ECO:0000256" key="14">
    <source>
        <dbReference type="ARBA" id="ARBA00022840"/>
    </source>
</evidence>